<dbReference type="Gene3D" id="3.40.50.720">
    <property type="entry name" value="NAD(P)-binding Rossmann-like Domain"/>
    <property type="match status" value="1"/>
</dbReference>
<dbReference type="Pfam" id="PF00106">
    <property type="entry name" value="adh_short"/>
    <property type="match status" value="1"/>
</dbReference>
<dbReference type="FunFam" id="3.40.50.720:FF:000084">
    <property type="entry name" value="Short-chain dehydrogenase reductase"/>
    <property type="match status" value="1"/>
</dbReference>
<name>A0A238Z196_9BACT</name>
<sequence length="249" mass="26372">MSTPSFPQRFQNKVCLVTGGTAGIGRATALRLAQEGGCVAVLGRDAQEGREVVRTIRAAGGQAIFISADVGKDAHLVRAVERICKTWQRIDVLVNNAAMMTFEPILKLQPKAWDTLMHINLRALFRLTQLCLPHMKGGAIVAVSSVHAHQSTPNVAPYAASKGAIEAFVRGVSLEIPHTHARINAVAPGAVDTAMLWSNPNVKSGKEKVTGQVGTPEELAAAICFVASSEANFMNGTTLVLDGGRLASL</sequence>
<gene>
    <name evidence="4" type="ORF">SAMN06269173_106253</name>
</gene>
<reference evidence="5" key="1">
    <citation type="submission" date="2017-06" db="EMBL/GenBank/DDBJ databases">
        <authorList>
            <person name="Varghese N."/>
            <person name="Submissions S."/>
        </authorList>
    </citation>
    <scope>NUCLEOTIDE SEQUENCE [LARGE SCALE GENOMIC DNA]</scope>
    <source>
        <strain evidence="5">DSM 28041</strain>
    </source>
</reference>
<dbReference type="InterPro" id="IPR020904">
    <property type="entry name" value="Sc_DH/Rdtase_CS"/>
</dbReference>
<dbReference type="PRINTS" id="PR00080">
    <property type="entry name" value="SDRFAMILY"/>
</dbReference>
<dbReference type="SMART" id="SM00822">
    <property type="entry name" value="PKS_KR"/>
    <property type="match status" value="1"/>
</dbReference>
<dbReference type="SUPFAM" id="SSF51735">
    <property type="entry name" value="NAD(P)-binding Rossmann-fold domains"/>
    <property type="match status" value="1"/>
</dbReference>
<evidence type="ECO:0000256" key="1">
    <source>
        <dbReference type="ARBA" id="ARBA00006484"/>
    </source>
</evidence>
<feature type="domain" description="Ketoreductase" evidence="3">
    <location>
        <begin position="13"/>
        <end position="191"/>
    </location>
</feature>
<dbReference type="RefSeq" id="WP_089333312.1">
    <property type="nucleotide sequence ID" value="NZ_FZNS01000006.1"/>
</dbReference>
<dbReference type="PROSITE" id="PS00061">
    <property type="entry name" value="ADH_SHORT"/>
    <property type="match status" value="1"/>
</dbReference>
<evidence type="ECO:0000256" key="2">
    <source>
        <dbReference type="RuleBase" id="RU000363"/>
    </source>
</evidence>
<dbReference type="InterPro" id="IPR057326">
    <property type="entry name" value="KR_dom"/>
</dbReference>
<proteinExistence type="inferred from homology"/>
<dbReference type="Proteomes" id="UP000198310">
    <property type="component" value="Unassembled WGS sequence"/>
</dbReference>
<dbReference type="InterPro" id="IPR036291">
    <property type="entry name" value="NAD(P)-bd_dom_sf"/>
</dbReference>
<dbReference type="AlphaFoldDB" id="A0A238Z196"/>
<dbReference type="EMBL" id="FZNS01000006">
    <property type="protein sequence ID" value="SNR77042.1"/>
    <property type="molecule type" value="Genomic_DNA"/>
</dbReference>
<dbReference type="GO" id="GO:0016616">
    <property type="term" value="F:oxidoreductase activity, acting on the CH-OH group of donors, NAD or NADP as acceptor"/>
    <property type="evidence" value="ECO:0007669"/>
    <property type="project" value="UniProtKB-ARBA"/>
</dbReference>
<dbReference type="PANTHER" id="PTHR42760">
    <property type="entry name" value="SHORT-CHAIN DEHYDROGENASES/REDUCTASES FAMILY MEMBER"/>
    <property type="match status" value="1"/>
</dbReference>
<accession>A0A238Z196</accession>
<evidence type="ECO:0000259" key="3">
    <source>
        <dbReference type="SMART" id="SM00822"/>
    </source>
</evidence>
<comment type="similarity">
    <text evidence="1 2">Belongs to the short-chain dehydrogenases/reductases (SDR) family.</text>
</comment>
<organism evidence="4 5">
    <name type="scientific">Hymenobacter mucosus</name>
    <dbReference type="NCBI Taxonomy" id="1411120"/>
    <lineage>
        <taxon>Bacteria</taxon>
        <taxon>Pseudomonadati</taxon>
        <taxon>Bacteroidota</taxon>
        <taxon>Cytophagia</taxon>
        <taxon>Cytophagales</taxon>
        <taxon>Hymenobacteraceae</taxon>
        <taxon>Hymenobacter</taxon>
    </lineage>
</organism>
<dbReference type="InterPro" id="IPR002347">
    <property type="entry name" value="SDR_fam"/>
</dbReference>
<dbReference type="PRINTS" id="PR00081">
    <property type="entry name" value="GDHRDH"/>
</dbReference>
<dbReference type="CDD" id="cd05233">
    <property type="entry name" value="SDR_c"/>
    <property type="match status" value="1"/>
</dbReference>
<protein>
    <submittedName>
        <fullName evidence="4">NAD(P)-dependent dehydrogenase, short-chain alcohol dehydrogenase family</fullName>
    </submittedName>
</protein>
<evidence type="ECO:0000313" key="5">
    <source>
        <dbReference type="Proteomes" id="UP000198310"/>
    </source>
</evidence>
<keyword evidence="5" id="KW-1185">Reference proteome</keyword>
<evidence type="ECO:0000313" key="4">
    <source>
        <dbReference type="EMBL" id="SNR77042.1"/>
    </source>
</evidence>